<keyword evidence="3" id="KW-1185">Reference proteome</keyword>
<dbReference type="STRING" id="378806.STAUR_6510"/>
<name>E3FLK3_STIAD</name>
<evidence type="ECO:0000313" key="2">
    <source>
        <dbReference type="EMBL" id="ADO74267.1"/>
    </source>
</evidence>
<sequence>MSMTEPAPVLGLSRPMCGCPPGACASPLPTGEGTNLSDKQSGSARLRLARRPCECLRTRSARSAGEPQYRGKPRFASATYMLLNLLRHFGLKGTELARAQADTIRLKLLKVAVIVRISVSRAVLSLNAAAPVKDLFAHIAQQRLEVPTPS</sequence>
<dbReference type="InterPro" id="IPR025668">
    <property type="entry name" value="Tnp_DDE_dom"/>
</dbReference>
<reference evidence="2 3" key="1">
    <citation type="journal article" date="2011" name="Mol. Biol. Evol.">
        <title>Comparative genomic analysis of fruiting body formation in Myxococcales.</title>
        <authorList>
            <person name="Huntley S."/>
            <person name="Hamann N."/>
            <person name="Wegener-Feldbrugge S."/>
            <person name="Treuner-Lange A."/>
            <person name="Kube M."/>
            <person name="Reinhardt R."/>
            <person name="Klages S."/>
            <person name="Muller R."/>
            <person name="Ronning C.M."/>
            <person name="Nierman W.C."/>
            <person name="Sogaard-Andersen L."/>
        </authorList>
    </citation>
    <scope>NUCLEOTIDE SEQUENCE [LARGE SCALE GENOMIC DNA]</scope>
    <source>
        <strain evidence="2 3">DW4/3-1</strain>
    </source>
</reference>
<evidence type="ECO:0000259" key="1">
    <source>
        <dbReference type="Pfam" id="PF13701"/>
    </source>
</evidence>
<gene>
    <name evidence="2" type="ordered locus">STAUR_6510</name>
</gene>
<dbReference type="EMBL" id="CP002271">
    <property type="protein sequence ID" value="ADO74267.1"/>
    <property type="molecule type" value="Genomic_DNA"/>
</dbReference>
<feature type="domain" description="Transposase DDE" evidence="1">
    <location>
        <begin position="75"/>
        <end position="141"/>
    </location>
</feature>
<accession>E3FLK3</accession>
<dbReference type="HOGENOM" id="CLU_1739436_0_0_7"/>
<evidence type="ECO:0000313" key="3">
    <source>
        <dbReference type="Proteomes" id="UP000001351"/>
    </source>
</evidence>
<protein>
    <submittedName>
        <fullName evidence="2">Transposase</fullName>
    </submittedName>
</protein>
<dbReference type="Proteomes" id="UP000001351">
    <property type="component" value="Chromosome"/>
</dbReference>
<dbReference type="AlphaFoldDB" id="E3FLK3"/>
<dbReference type="Pfam" id="PF13701">
    <property type="entry name" value="DDE_Tnp_1_4"/>
    <property type="match status" value="1"/>
</dbReference>
<organism evidence="2 3">
    <name type="scientific">Stigmatella aurantiaca (strain DW4/3-1)</name>
    <dbReference type="NCBI Taxonomy" id="378806"/>
    <lineage>
        <taxon>Bacteria</taxon>
        <taxon>Pseudomonadati</taxon>
        <taxon>Myxococcota</taxon>
        <taxon>Myxococcia</taxon>
        <taxon>Myxococcales</taxon>
        <taxon>Cystobacterineae</taxon>
        <taxon>Archangiaceae</taxon>
        <taxon>Stigmatella</taxon>
    </lineage>
</organism>
<dbReference type="KEGG" id="sur:STAUR_6510"/>
<proteinExistence type="predicted"/>